<name>A0A9D0ZQN0_9FIRM</name>
<keyword evidence="1" id="KW-0472">Membrane</keyword>
<feature type="transmembrane region" description="Helical" evidence="1">
    <location>
        <begin position="6"/>
        <end position="25"/>
    </location>
</feature>
<protein>
    <submittedName>
        <fullName evidence="2">Uncharacterized protein</fullName>
    </submittedName>
</protein>
<evidence type="ECO:0000313" key="2">
    <source>
        <dbReference type="EMBL" id="HIQ90594.1"/>
    </source>
</evidence>
<dbReference type="EMBL" id="DVFV01000058">
    <property type="protein sequence ID" value="HIQ90594.1"/>
    <property type="molecule type" value="Genomic_DNA"/>
</dbReference>
<comment type="caution">
    <text evidence="2">The sequence shown here is derived from an EMBL/GenBank/DDBJ whole genome shotgun (WGS) entry which is preliminary data.</text>
</comment>
<dbReference type="AlphaFoldDB" id="A0A9D0ZQN0"/>
<feature type="transmembrane region" description="Helical" evidence="1">
    <location>
        <begin position="37"/>
        <end position="60"/>
    </location>
</feature>
<proteinExistence type="predicted"/>
<dbReference type="Proteomes" id="UP000886786">
    <property type="component" value="Unassembled WGS sequence"/>
</dbReference>
<reference evidence="2" key="1">
    <citation type="submission" date="2020-10" db="EMBL/GenBank/DDBJ databases">
        <authorList>
            <person name="Gilroy R."/>
        </authorList>
    </citation>
    <scope>NUCLEOTIDE SEQUENCE</scope>
    <source>
        <strain evidence="2">CHK147-3167</strain>
    </source>
</reference>
<evidence type="ECO:0000256" key="1">
    <source>
        <dbReference type="SAM" id="Phobius"/>
    </source>
</evidence>
<feature type="transmembrane region" description="Helical" evidence="1">
    <location>
        <begin position="72"/>
        <end position="90"/>
    </location>
</feature>
<accession>A0A9D0ZQN0</accession>
<sequence>MDVIIYCLLSLVTGALIILGYEWFIKRKDQIQEKVVKYVYFAIALVVLTLFGVLVGALINSKGEELGSLADWVSAIGTIGAFIWGIAAITKQTNIQRALNVESKRPRFSFELTDNAPKGEIIMRPYIGLETTTDAIEERLNKDEGFLFRLYNISDNQRL</sequence>
<organism evidence="2 3">
    <name type="scientific">Candidatus Coprosoma intestinipullorum</name>
    <dbReference type="NCBI Taxonomy" id="2840752"/>
    <lineage>
        <taxon>Bacteria</taxon>
        <taxon>Bacillati</taxon>
        <taxon>Bacillota</taxon>
        <taxon>Bacillota incertae sedis</taxon>
        <taxon>Candidatus Coprosoma</taxon>
    </lineage>
</organism>
<reference evidence="2" key="2">
    <citation type="journal article" date="2021" name="PeerJ">
        <title>Extensive microbial diversity within the chicken gut microbiome revealed by metagenomics and culture.</title>
        <authorList>
            <person name="Gilroy R."/>
            <person name="Ravi A."/>
            <person name="Getino M."/>
            <person name="Pursley I."/>
            <person name="Horton D.L."/>
            <person name="Alikhan N.F."/>
            <person name="Baker D."/>
            <person name="Gharbi K."/>
            <person name="Hall N."/>
            <person name="Watson M."/>
            <person name="Adriaenssens E.M."/>
            <person name="Foster-Nyarko E."/>
            <person name="Jarju S."/>
            <person name="Secka A."/>
            <person name="Antonio M."/>
            <person name="Oren A."/>
            <person name="Chaudhuri R.R."/>
            <person name="La Ragione R."/>
            <person name="Hildebrand F."/>
            <person name="Pallen M.J."/>
        </authorList>
    </citation>
    <scope>NUCLEOTIDE SEQUENCE</scope>
    <source>
        <strain evidence="2">CHK147-3167</strain>
    </source>
</reference>
<evidence type="ECO:0000313" key="3">
    <source>
        <dbReference type="Proteomes" id="UP000886786"/>
    </source>
</evidence>
<gene>
    <name evidence="2" type="ORF">IAB27_03080</name>
</gene>
<keyword evidence="1" id="KW-0812">Transmembrane</keyword>
<keyword evidence="1" id="KW-1133">Transmembrane helix</keyword>